<evidence type="ECO:0000256" key="5">
    <source>
        <dbReference type="PROSITE-ProRule" id="PRU00108"/>
    </source>
</evidence>
<dbReference type="PANTHER" id="PTHR24324">
    <property type="entry name" value="HOMEOBOX PROTEIN HHEX"/>
    <property type="match status" value="1"/>
</dbReference>
<proteinExistence type="predicted"/>
<dbReference type="GO" id="GO:0006357">
    <property type="term" value="P:regulation of transcription by RNA polymerase II"/>
    <property type="evidence" value="ECO:0007669"/>
    <property type="project" value="TreeGrafter"/>
</dbReference>
<evidence type="ECO:0000313" key="8">
    <source>
        <dbReference type="EMBL" id="KXN69794.1"/>
    </source>
</evidence>
<name>A0A137P4F4_CONC2</name>
<dbReference type="Proteomes" id="UP000070444">
    <property type="component" value="Unassembled WGS sequence"/>
</dbReference>
<dbReference type="InterPro" id="IPR051000">
    <property type="entry name" value="Homeobox_DNA-bind_prot"/>
</dbReference>
<dbReference type="InterPro" id="IPR001356">
    <property type="entry name" value="HD"/>
</dbReference>
<feature type="non-terminal residue" evidence="8">
    <location>
        <position position="56"/>
    </location>
</feature>
<evidence type="ECO:0000256" key="2">
    <source>
        <dbReference type="ARBA" id="ARBA00023125"/>
    </source>
</evidence>
<dbReference type="PANTHER" id="PTHR24324:SF5">
    <property type="entry name" value="HEMATOPOIETICALLY-EXPRESSED HOMEOBOX PROTEIN HHEX"/>
    <property type="match status" value="1"/>
</dbReference>
<keyword evidence="3 5" id="KW-0371">Homeobox</keyword>
<evidence type="ECO:0000259" key="7">
    <source>
        <dbReference type="PROSITE" id="PS50071"/>
    </source>
</evidence>
<dbReference type="CDD" id="cd00086">
    <property type="entry name" value="homeodomain"/>
    <property type="match status" value="1"/>
</dbReference>
<dbReference type="PROSITE" id="PS50071">
    <property type="entry name" value="HOMEOBOX_2"/>
    <property type="match status" value="1"/>
</dbReference>
<keyword evidence="2 5" id="KW-0238">DNA-binding</keyword>
<evidence type="ECO:0000313" key="9">
    <source>
        <dbReference type="Proteomes" id="UP000070444"/>
    </source>
</evidence>
<keyword evidence="4 5" id="KW-0539">Nucleus</keyword>
<evidence type="ECO:0000256" key="6">
    <source>
        <dbReference type="RuleBase" id="RU000682"/>
    </source>
</evidence>
<protein>
    <submittedName>
        <fullName evidence="8">Homeobox-like protein</fullName>
    </submittedName>
</protein>
<dbReference type="GO" id="GO:0000978">
    <property type="term" value="F:RNA polymerase II cis-regulatory region sequence-specific DNA binding"/>
    <property type="evidence" value="ECO:0007669"/>
    <property type="project" value="TreeGrafter"/>
</dbReference>
<dbReference type="GO" id="GO:0030154">
    <property type="term" value="P:cell differentiation"/>
    <property type="evidence" value="ECO:0007669"/>
    <property type="project" value="TreeGrafter"/>
</dbReference>
<dbReference type="SUPFAM" id="SSF46689">
    <property type="entry name" value="Homeodomain-like"/>
    <property type="match status" value="1"/>
</dbReference>
<dbReference type="GO" id="GO:0005634">
    <property type="term" value="C:nucleus"/>
    <property type="evidence" value="ECO:0007669"/>
    <property type="project" value="UniProtKB-SubCell"/>
</dbReference>
<evidence type="ECO:0000256" key="3">
    <source>
        <dbReference type="ARBA" id="ARBA00023155"/>
    </source>
</evidence>
<keyword evidence="9" id="KW-1185">Reference proteome</keyword>
<sequence length="56" mass="6795">QKNPCKRRYSWTTDQKKHLENYYKINPLPSLATREELAKELGVGVKNIQFWFQNKR</sequence>
<dbReference type="AlphaFoldDB" id="A0A137P4F4"/>
<dbReference type="EMBL" id="KQ964523">
    <property type="protein sequence ID" value="KXN69794.1"/>
    <property type="molecule type" value="Genomic_DNA"/>
</dbReference>
<gene>
    <name evidence="8" type="ORF">CONCODRAFT_25314</name>
</gene>
<dbReference type="Gene3D" id="1.10.10.60">
    <property type="entry name" value="Homeodomain-like"/>
    <property type="match status" value="1"/>
</dbReference>
<dbReference type="InterPro" id="IPR009057">
    <property type="entry name" value="Homeodomain-like_sf"/>
</dbReference>
<evidence type="ECO:0000256" key="1">
    <source>
        <dbReference type="ARBA" id="ARBA00004123"/>
    </source>
</evidence>
<accession>A0A137P4F4</accession>
<comment type="subcellular location">
    <subcellularLocation>
        <location evidence="1 5 6">Nucleus</location>
    </subcellularLocation>
</comment>
<feature type="domain" description="Homeobox" evidence="7">
    <location>
        <begin position="2"/>
        <end position="56"/>
    </location>
</feature>
<organism evidence="8 9">
    <name type="scientific">Conidiobolus coronatus (strain ATCC 28846 / CBS 209.66 / NRRL 28638)</name>
    <name type="common">Delacroixia coronata</name>
    <dbReference type="NCBI Taxonomy" id="796925"/>
    <lineage>
        <taxon>Eukaryota</taxon>
        <taxon>Fungi</taxon>
        <taxon>Fungi incertae sedis</taxon>
        <taxon>Zoopagomycota</taxon>
        <taxon>Entomophthoromycotina</taxon>
        <taxon>Entomophthoromycetes</taxon>
        <taxon>Entomophthorales</taxon>
        <taxon>Ancylistaceae</taxon>
        <taxon>Conidiobolus</taxon>
    </lineage>
</organism>
<dbReference type="Pfam" id="PF00046">
    <property type="entry name" value="Homeodomain"/>
    <property type="match status" value="1"/>
</dbReference>
<evidence type="ECO:0000256" key="4">
    <source>
        <dbReference type="ARBA" id="ARBA00023242"/>
    </source>
</evidence>
<dbReference type="OrthoDB" id="6159439at2759"/>
<dbReference type="SMART" id="SM00389">
    <property type="entry name" value="HOX"/>
    <property type="match status" value="1"/>
</dbReference>
<feature type="non-terminal residue" evidence="8">
    <location>
        <position position="1"/>
    </location>
</feature>
<reference evidence="8 9" key="1">
    <citation type="journal article" date="2015" name="Genome Biol. Evol.">
        <title>Phylogenomic analyses indicate that early fungi evolved digesting cell walls of algal ancestors of land plants.</title>
        <authorList>
            <person name="Chang Y."/>
            <person name="Wang S."/>
            <person name="Sekimoto S."/>
            <person name="Aerts A.L."/>
            <person name="Choi C."/>
            <person name="Clum A."/>
            <person name="LaButti K.M."/>
            <person name="Lindquist E.A."/>
            <person name="Yee Ngan C."/>
            <person name="Ohm R.A."/>
            <person name="Salamov A.A."/>
            <person name="Grigoriev I.V."/>
            <person name="Spatafora J.W."/>
            <person name="Berbee M.L."/>
        </authorList>
    </citation>
    <scope>NUCLEOTIDE SEQUENCE [LARGE SCALE GENOMIC DNA]</scope>
    <source>
        <strain evidence="8 9">NRRL 28638</strain>
    </source>
</reference>